<protein>
    <submittedName>
        <fullName evidence="1">ABC transporter substrate-binding protein</fullName>
    </submittedName>
</protein>
<evidence type="ECO:0000313" key="1">
    <source>
        <dbReference type="EMBL" id="MBW7461099.1"/>
    </source>
</evidence>
<dbReference type="EMBL" id="JAHZIK010002688">
    <property type="protein sequence ID" value="MBW7461099.1"/>
    <property type="molecule type" value="Genomic_DNA"/>
</dbReference>
<gene>
    <name evidence="1" type="ORF">K0U00_44305</name>
</gene>
<name>A0ABS7CJQ9_9BACL</name>
<proteinExistence type="predicted"/>
<evidence type="ECO:0000313" key="2">
    <source>
        <dbReference type="Proteomes" id="UP001519887"/>
    </source>
</evidence>
<keyword evidence="2" id="KW-1185">Reference proteome</keyword>
<sequence>QWWLSADVQQQYGADLEAINGVAFRWNTSNVQAFTRLPWKREDAEVILDQWRWYKDIPNVPGGYYLERETNNAWNRTVIGKMNYRASLEQAVRDINRELRRKQQEFGFIDADGNRLKELRVPVVDKPWEGIDRYVE</sequence>
<feature type="non-terminal residue" evidence="1">
    <location>
        <position position="1"/>
    </location>
</feature>
<organism evidence="1 2">
    <name type="scientific">Paenibacillus sepulcri</name>
    <dbReference type="NCBI Taxonomy" id="359917"/>
    <lineage>
        <taxon>Bacteria</taxon>
        <taxon>Bacillati</taxon>
        <taxon>Bacillota</taxon>
        <taxon>Bacilli</taxon>
        <taxon>Bacillales</taxon>
        <taxon>Paenibacillaceae</taxon>
        <taxon>Paenibacillus</taxon>
    </lineage>
</organism>
<dbReference type="Proteomes" id="UP001519887">
    <property type="component" value="Unassembled WGS sequence"/>
</dbReference>
<reference evidence="1 2" key="1">
    <citation type="submission" date="2021-07" db="EMBL/GenBank/DDBJ databases">
        <title>Paenibacillus radiodurans sp. nov., isolated from the southeastern edge of Tengger Desert.</title>
        <authorList>
            <person name="Zhang G."/>
        </authorList>
    </citation>
    <scope>NUCLEOTIDE SEQUENCE [LARGE SCALE GENOMIC DNA]</scope>
    <source>
        <strain evidence="1 2">CCM 7311</strain>
    </source>
</reference>
<comment type="caution">
    <text evidence="1">The sequence shown here is derived from an EMBL/GenBank/DDBJ whole genome shotgun (WGS) entry which is preliminary data.</text>
</comment>
<accession>A0ABS7CJQ9</accession>